<dbReference type="Proteomes" id="UP000543642">
    <property type="component" value="Unassembled WGS sequence"/>
</dbReference>
<name>A0A7W8H865_9FIRM</name>
<evidence type="ECO:0000256" key="1">
    <source>
        <dbReference type="SAM" id="MobiDB-lite"/>
    </source>
</evidence>
<evidence type="ECO:0000259" key="2">
    <source>
        <dbReference type="PROSITE" id="PS51186"/>
    </source>
</evidence>
<dbReference type="Gene3D" id="3.40.630.30">
    <property type="match status" value="1"/>
</dbReference>
<comment type="caution">
    <text evidence="3">The sequence shown here is derived from an EMBL/GenBank/DDBJ whole genome shotgun (WGS) entry which is preliminary data.</text>
</comment>
<sequence length="196" mass="22304">MDSERLDIGVSHGNNQPSREDSEGSEHCVIAKTRRLILREFKADDLDEIYSVCDSWGEVPGLLPLSDDRDEEREKLESYIHFMYGFYGMGLWAICLAADGRMIGFGGPWPSQIGEDWLLELGYVIRKDYSRKGYGYEAMSAVVDYIRSETDFEKAAARIPKDHKGSRGLARKLGMHLDTQYLDEDAGMCLYRLDIS</sequence>
<dbReference type="Pfam" id="PF13302">
    <property type="entry name" value="Acetyltransf_3"/>
    <property type="match status" value="1"/>
</dbReference>
<dbReference type="PANTHER" id="PTHR43792:SF1">
    <property type="entry name" value="N-ACETYLTRANSFERASE DOMAIN-CONTAINING PROTEIN"/>
    <property type="match status" value="1"/>
</dbReference>
<dbReference type="PANTHER" id="PTHR43792">
    <property type="entry name" value="GNAT FAMILY, PUTATIVE (AFU_ORTHOLOGUE AFUA_3G00765)-RELATED-RELATED"/>
    <property type="match status" value="1"/>
</dbReference>
<dbReference type="EMBL" id="JACHFW010000001">
    <property type="protein sequence ID" value="MBB5262947.1"/>
    <property type="molecule type" value="Genomic_DNA"/>
</dbReference>
<evidence type="ECO:0000313" key="4">
    <source>
        <dbReference type="Proteomes" id="UP000543642"/>
    </source>
</evidence>
<dbReference type="GO" id="GO:0016747">
    <property type="term" value="F:acyltransferase activity, transferring groups other than amino-acyl groups"/>
    <property type="evidence" value="ECO:0007669"/>
    <property type="project" value="InterPro"/>
</dbReference>
<dbReference type="AlphaFoldDB" id="A0A7W8H865"/>
<evidence type="ECO:0000313" key="3">
    <source>
        <dbReference type="EMBL" id="MBB5262947.1"/>
    </source>
</evidence>
<dbReference type="InterPro" id="IPR016181">
    <property type="entry name" value="Acyl_CoA_acyltransferase"/>
</dbReference>
<reference evidence="3 4" key="1">
    <citation type="submission" date="2020-08" db="EMBL/GenBank/DDBJ databases">
        <title>Genomic Encyclopedia of Type Strains, Phase IV (KMG-IV): sequencing the most valuable type-strain genomes for metagenomic binning, comparative biology and taxonomic classification.</title>
        <authorList>
            <person name="Goeker M."/>
        </authorList>
    </citation>
    <scope>NUCLEOTIDE SEQUENCE [LARGE SCALE GENOMIC DNA]</scope>
    <source>
        <strain evidence="3 4">DSM 106146</strain>
    </source>
</reference>
<keyword evidence="4" id="KW-1185">Reference proteome</keyword>
<dbReference type="PROSITE" id="PS51186">
    <property type="entry name" value="GNAT"/>
    <property type="match status" value="1"/>
</dbReference>
<feature type="region of interest" description="Disordered" evidence="1">
    <location>
        <begin position="1"/>
        <end position="25"/>
    </location>
</feature>
<proteinExistence type="predicted"/>
<organism evidence="3 4">
    <name type="scientific">Catenibacillus scindens</name>
    <dbReference type="NCBI Taxonomy" id="673271"/>
    <lineage>
        <taxon>Bacteria</taxon>
        <taxon>Bacillati</taxon>
        <taxon>Bacillota</taxon>
        <taxon>Clostridia</taxon>
        <taxon>Lachnospirales</taxon>
        <taxon>Lachnospiraceae</taxon>
        <taxon>Catenibacillus</taxon>
    </lineage>
</organism>
<dbReference type="InterPro" id="IPR051531">
    <property type="entry name" value="N-acetyltransferase"/>
</dbReference>
<dbReference type="InterPro" id="IPR000182">
    <property type="entry name" value="GNAT_dom"/>
</dbReference>
<feature type="domain" description="N-acetyltransferase" evidence="2">
    <location>
        <begin position="36"/>
        <end position="196"/>
    </location>
</feature>
<accession>A0A7W8H865</accession>
<protein>
    <submittedName>
        <fullName evidence="3">RimJ/RimL family protein N-acetyltransferase</fullName>
    </submittedName>
</protein>
<dbReference type="SUPFAM" id="SSF55729">
    <property type="entry name" value="Acyl-CoA N-acyltransferases (Nat)"/>
    <property type="match status" value="1"/>
</dbReference>
<keyword evidence="3" id="KW-0808">Transferase</keyword>
<gene>
    <name evidence="3" type="ORF">HNP82_000041</name>
</gene>